<dbReference type="RefSeq" id="WP_284361178.1">
    <property type="nucleotide sequence ID" value="NZ_BPFZ01000015.1"/>
</dbReference>
<dbReference type="PRINTS" id="PR00111">
    <property type="entry name" value="ABHYDROLASE"/>
</dbReference>
<dbReference type="PANTHER" id="PTHR43433">
    <property type="entry name" value="HYDROLASE, ALPHA/BETA FOLD FAMILY PROTEIN"/>
    <property type="match status" value="1"/>
</dbReference>
<feature type="domain" description="AB hydrolase-1" evidence="1">
    <location>
        <begin position="43"/>
        <end position="150"/>
    </location>
</feature>
<gene>
    <name evidence="2" type="primary">phaD</name>
    <name evidence="2" type="ORF">PsB1_2048</name>
</gene>
<reference evidence="2" key="1">
    <citation type="submission" date="2021-05" db="EMBL/GenBank/DDBJ databases">
        <authorList>
            <person name="Tanabe Y."/>
        </authorList>
    </citation>
    <scope>NUCLEOTIDE SEQUENCE</scope>
    <source>
        <strain evidence="2">BOTRYCO-1</strain>
    </source>
</reference>
<name>A0ABQ4PY40_9PROT</name>
<proteinExistence type="predicted"/>
<dbReference type="PANTHER" id="PTHR43433:SF5">
    <property type="entry name" value="AB HYDROLASE-1 DOMAIN-CONTAINING PROTEIN"/>
    <property type="match status" value="1"/>
</dbReference>
<evidence type="ECO:0000313" key="3">
    <source>
        <dbReference type="Proteomes" id="UP001161064"/>
    </source>
</evidence>
<accession>A0ABQ4PY40</accession>
<evidence type="ECO:0000259" key="1">
    <source>
        <dbReference type="Pfam" id="PF00561"/>
    </source>
</evidence>
<protein>
    <submittedName>
        <fullName evidence="2">Poly(3-hydroxyalkanoic acid) depolymerase</fullName>
    </submittedName>
</protein>
<dbReference type="Pfam" id="PF00561">
    <property type="entry name" value="Abhydrolase_1"/>
    <property type="match status" value="1"/>
</dbReference>
<comment type="caution">
    <text evidence="2">The sequence shown here is derived from an EMBL/GenBank/DDBJ whole genome shotgun (WGS) entry which is preliminary data.</text>
</comment>
<dbReference type="InterPro" id="IPR050471">
    <property type="entry name" value="AB_hydrolase"/>
</dbReference>
<evidence type="ECO:0000313" key="2">
    <source>
        <dbReference type="EMBL" id="GIU67894.1"/>
    </source>
</evidence>
<dbReference type="Proteomes" id="UP001161064">
    <property type="component" value="Unassembled WGS sequence"/>
</dbReference>
<dbReference type="SUPFAM" id="SSF53474">
    <property type="entry name" value="alpha/beta-Hydrolases"/>
    <property type="match status" value="1"/>
</dbReference>
<dbReference type="EMBL" id="BPFZ01000015">
    <property type="protein sequence ID" value="GIU67894.1"/>
    <property type="molecule type" value="Genomic_DNA"/>
</dbReference>
<reference evidence="2" key="2">
    <citation type="journal article" date="2023" name="ISME Commun">
        <title>Characterization of a bloom-associated alphaproteobacterial lineage, 'Candidatus Phycosocius': insights into freshwater algal-bacterial interactions.</title>
        <authorList>
            <person name="Tanabe Y."/>
            <person name="Yamaguchi H."/>
            <person name="Yoshida M."/>
            <person name="Kai A."/>
            <person name="Okazaki Y."/>
        </authorList>
    </citation>
    <scope>NUCLEOTIDE SEQUENCE</scope>
    <source>
        <strain evidence="2">BOTRYCO-1</strain>
    </source>
</reference>
<sequence length="295" mass="32486">MPNSTKIANRQGTFELVKLGGRTVRAGVWRTDLPGQAGVERPNPILFFNGIGANIELMAPLADWFSDRDIITFDMPGVGKSPSPILPYRPWMICAFATQLLDHYGFEVVDVMGVSWGGGMAQQFAWQNPKRTGRLVLAATSMGMLMVPGDPEVLLKMASPRRYVDRDYMLANFRSLYGGDTTGSDGHASRLLPPTTLGYMHQLTCMMGWTSAWFLPFLKAETLVMMGDKDKIVPEINGRWIASLAPKAKLHIVKGGGHLFLVSQAKTIVPVIRDFLDQGKAWQGKTFAEPKAKAA</sequence>
<dbReference type="InterPro" id="IPR000073">
    <property type="entry name" value="AB_hydrolase_1"/>
</dbReference>
<dbReference type="InterPro" id="IPR029058">
    <property type="entry name" value="AB_hydrolase_fold"/>
</dbReference>
<keyword evidence="3" id="KW-1185">Reference proteome</keyword>
<dbReference type="Gene3D" id="3.40.50.1820">
    <property type="entry name" value="alpha/beta hydrolase"/>
    <property type="match status" value="1"/>
</dbReference>
<organism evidence="2 3">
    <name type="scientific">Candidatus Phycosocius spiralis</name>
    <dbReference type="NCBI Taxonomy" id="2815099"/>
    <lineage>
        <taxon>Bacteria</taxon>
        <taxon>Pseudomonadati</taxon>
        <taxon>Pseudomonadota</taxon>
        <taxon>Alphaproteobacteria</taxon>
        <taxon>Caulobacterales</taxon>
        <taxon>Caulobacterales incertae sedis</taxon>
        <taxon>Candidatus Phycosocius</taxon>
    </lineage>
</organism>